<comment type="catalytic activity">
    <reaction evidence="7 8">
        <text>cytidine(34) in tRNA(Ile2) + L-lysine + ATP = lysidine(34) in tRNA(Ile2) + AMP + diphosphate + H(+)</text>
        <dbReference type="Rhea" id="RHEA:43744"/>
        <dbReference type="Rhea" id="RHEA-COMP:10625"/>
        <dbReference type="Rhea" id="RHEA-COMP:10670"/>
        <dbReference type="ChEBI" id="CHEBI:15378"/>
        <dbReference type="ChEBI" id="CHEBI:30616"/>
        <dbReference type="ChEBI" id="CHEBI:32551"/>
        <dbReference type="ChEBI" id="CHEBI:33019"/>
        <dbReference type="ChEBI" id="CHEBI:82748"/>
        <dbReference type="ChEBI" id="CHEBI:83665"/>
        <dbReference type="ChEBI" id="CHEBI:456215"/>
        <dbReference type="EC" id="6.3.4.19"/>
    </reaction>
</comment>
<keyword evidence="5 8" id="KW-0547">Nucleotide-binding</keyword>
<dbReference type="RefSeq" id="WP_230498320.1">
    <property type="nucleotide sequence ID" value="NZ_CAKJTG010000028.1"/>
</dbReference>
<dbReference type="HAMAP" id="MF_01161">
    <property type="entry name" value="tRNA_Ile_lys_synt"/>
    <property type="match status" value="1"/>
</dbReference>
<evidence type="ECO:0000256" key="7">
    <source>
        <dbReference type="ARBA" id="ARBA00048539"/>
    </source>
</evidence>
<dbReference type="Proteomes" id="UP000789845">
    <property type="component" value="Unassembled WGS sequence"/>
</dbReference>
<evidence type="ECO:0000313" key="10">
    <source>
        <dbReference type="EMBL" id="CAG9610095.1"/>
    </source>
</evidence>
<dbReference type="SUPFAM" id="SSF56037">
    <property type="entry name" value="PheT/TilS domain"/>
    <property type="match status" value="1"/>
</dbReference>
<accession>A0A9C7LCU2</accession>
<protein>
    <recommendedName>
        <fullName evidence="8">tRNA(Ile)-lysidine synthase</fullName>
        <ecNumber evidence="8">6.3.4.19</ecNumber>
    </recommendedName>
    <alternativeName>
        <fullName evidence="8">tRNA(Ile)-2-lysyl-cytidine synthase</fullName>
    </alternativeName>
    <alternativeName>
        <fullName evidence="8">tRNA(Ile)-lysidine synthetase</fullName>
    </alternativeName>
</protein>
<dbReference type="Gene3D" id="3.40.50.620">
    <property type="entry name" value="HUPs"/>
    <property type="match status" value="1"/>
</dbReference>
<comment type="function">
    <text evidence="8">Ligates lysine onto the cytidine present at position 34 of the AUA codon-specific tRNA(Ile) that contains the anticodon CAU, in an ATP-dependent manner. Cytidine is converted to lysidine, thus changing the amino acid specificity of the tRNA from methionine to isoleucine.</text>
</comment>
<name>A0A9C7LCU2_9BACI</name>
<comment type="domain">
    <text evidence="8">The N-terminal region contains the highly conserved SGGXDS motif, predicted to be a P-loop motif involved in ATP binding.</text>
</comment>
<dbReference type="SUPFAM" id="SSF52402">
    <property type="entry name" value="Adenine nucleotide alpha hydrolases-like"/>
    <property type="match status" value="1"/>
</dbReference>
<dbReference type="PANTHER" id="PTHR43033">
    <property type="entry name" value="TRNA(ILE)-LYSIDINE SYNTHASE-RELATED"/>
    <property type="match status" value="1"/>
</dbReference>
<comment type="caution">
    <text evidence="10">The sequence shown here is derived from an EMBL/GenBank/DDBJ whole genome shotgun (WGS) entry which is preliminary data.</text>
</comment>
<dbReference type="Pfam" id="PF09179">
    <property type="entry name" value="TilS"/>
    <property type="match status" value="1"/>
</dbReference>
<keyword evidence="11" id="KW-1185">Reference proteome</keyword>
<dbReference type="InterPro" id="IPR012094">
    <property type="entry name" value="tRNA_Ile_lys_synt"/>
</dbReference>
<comment type="similarity">
    <text evidence="8">Belongs to the tRNA(Ile)-lysidine synthase family.</text>
</comment>
<dbReference type="Gene3D" id="3.30.465.60">
    <property type="match status" value="1"/>
</dbReference>
<dbReference type="InterPro" id="IPR014729">
    <property type="entry name" value="Rossmann-like_a/b/a_fold"/>
</dbReference>
<reference evidence="10" key="1">
    <citation type="submission" date="2021-10" db="EMBL/GenBank/DDBJ databases">
        <authorList>
            <person name="Criscuolo A."/>
        </authorList>
    </citation>
    <scope>NUCLEOTIDE SEQUENCE</scope>
    <source>
        <strain evidence="10">CIP111885</strain>
    </source>
</reference>
<dbReference type="CDD" id="cd01992">
    <property type="entry name" value="TilS_N"/>
    <property type="match status" value="1"/>
</dbReference>
<evidence type="ECO:0000256" key="8">
    <source>
        <dbReference type="HAMAP-Rule" id="MF_01161"/>
    </source>
</evidence>
<dbReference type="Pfam" id="PF01171">
    <property type="entry name" value="ATP_bind_3"/>
    <property type="match status" value="1"/>
</dbReference>
<organism evidence="10 11">
    <name type="scientific">Pseudoneobacillus rhizosphaerae</name>
    <dbReference type="NCBI Taxonomy" id="2880968"/>
    <lineage>
        <taxon>Bacteria</taxon>
        <taxon>Bacillati</taxon>
        <taxon>Bacillota</taxon>
        <taxon>Bacilli</taxon>
        <taxon>Bacillales</taxon>
        <taxon>Bacillaceae</taxon>
        <taxon>Pseudoneobacillus</taxon>
    </lineage>
</organism>
<evidence type="ECO:0000256" key="6">
    <source>
        <dbReference type="ARBA" id="ARBA00022840"/>
    </source>
</evidence>
<dbReference type="EC" id="6.3.4.19" evidence="8"/>
<dbReference type="InterPro" id="IPR011063">
    <property type="entry name" value="TilS/TtcA_N"/>
</dbReference>
<evidence type="ECO:0000256" key="3">
    <source>
        <dbReference type="ARBA" id="ARBA00022598"/>
    </source>
</evidence>
<evidence type="ECO:0000259" key="9">
    <source>
        <dbReference type="SMART" id="SM00977"/>
    </source>
</evidence>
<dbReference type="GO" id="GO:0005524">
    <property type="term" value="F:ATP binding"/>
    <property type="evidence" value="ECO:0007669"/>
    <property type="project" value="UniProtKB-UniRule"/>
</dbReference>
<dbReference type="GO" id="GO:0005737">
    <property type="term" value="C:cytoplasm"/>
    <property type="evidence" value="ECO:0007669"/>
    <property type="project" value="UniProtKB-SubCell"/>
</dbReference>
<proteinExistence type="inferred from homology"/>
<dbReference type="AlphaFoldDB" id="A0A9C7LCU2"/>
<keyword evidence="3 8" id="KW-0436">Ligase</keyword>
<evidence type="ECO:0000313" key="11">
    <source>
        <dbReference type="Proteomes" id="UP000789845"/>
    </source>
</evidence>
<dbReference type="NCBIfam" id="TIGR02433">
    <property type="entry name" value="lysidine_TilS_C"/>
    <property type="match status" value="1"/>
</dbReference>
<dbReference type="GO" id="GO:0006400">
    <property type="term" value="P:tRNA modification"/>
    <property type="evidence" value="ECO:0007669"/>
    <property type="project" value="UniProtKB-UniRule"/>
</dbReference>
<keyword evidence="6 8" id="KW-0067">ATP-binding</keyword>
<dbReference type="SMART" id="SM00977">
    <property type="entry name" value="TilS_C"/>
    <property type="match status" value="1"/>
</dbReference>
<evidence type="ECO:0000256" key="4">
    <source>
        <dbReference type="ARBA" id="ARBA00022694"/>
    </source>
</evidence>
<sequence>MLEQKVEAFLERHSISLFGKKVIVGVSGGPDSLTLLHYLWRKRDSWRLNLIAVHVDHMFRGEQSYLEAIFVKEFCHTLHIPFEWTQINVTDYMKETGKSTQVAGRECRYEYFETMMRKFESDYLILGHHGDDQIETMLMRMTRGSSGKARAGIAITRPFSIGEIIRPLLAVNKEEIEQYCLMHELNPRRDPSNQKPYYSRNRFRLEVVPFLKNENPAVHEHFQRMSEELYQDEAFLEELTVNEMNKVLKSRDVEQITLYTEKFLAIPLPLQRRGIQLILNYLYKVRPSSLSALHIDLIMMLLKSPHPSGRLDFPEGLHINRSYQLCEFHFTQREAEPFRVELEYPGSAQLPNGSTITLEYVDTTKEIDGLNKCLLNPSEIEFPIIIRTRMNGDRIHPKGMSGTKKIKDIFIDSKIPLKDRSTWPIVTDGTGSILWIPQLKVSNHESRHEALDSYLLLTYKKH</sequence>
<feature type="binding site" evidence="8">
    <location>
        <begin position="27"/>
        <end position="32"/>
    </location>
    <ligand>
        <name>ATP</name>
        <dbReference type="ChEBI" id="CHEBI:30616"/>
    </ligand>
</feature>
<feature type="domain" description="Lysidine-tRNA(Ile) synthetase C-terminal" evidence="9">
    <location>
        <begin position="384"/>
        <end position="457"/>
    </location>
</feature>
<dbReference type="Pfam" id="PF11734">
    <property type="entry name" value="TilS_C"/>
    <property type="match status" value="1"/>
</dbReference>
<dbReference type="NCBIfam" id="TIGR02432">
    <property type="entry name" value="lysidine_TilS_N"/>
    <property type="match status" value="1"/>
</dbReference>
<keyword evidence="4 8" id="KW-0819">tRNA processing</keyword>
<dbReference type="GO" id="GO:0032267">
    <property type="term" value="F:tRNA(Ile)-lysidine synthase activity"/>
    <property type="evidence" value="ECO:0007669"/>
    <property type="project" value="UniProtKB-EC"/>
</dbReference>
<dbReference type="InterPro" id="IPR012796">
    <property type="entry name" value="Lysidine-tRNA-synth_C"/>
</dbReference>
<gene>
    <name evidence="8 10" type="primary">tilS</name>
    <name evidence="10" type="ORF">NEOCIP111885_03839</name>
</gene>
<evidence type="ECO:0000256" key="2">
    <source>
        <dbReference type="ARBA" id="ARBA00022490"/>
    </source>
</evidence>
<dbReference type="SUPFAM" id="SSF82829">
    <property type="entry name" value="MesJ substrate recognition domain-like"/>
    <property type="match status" value="1"/>
</dbReference>
<dbReference type="InterPro" id="IPR015262">
    <property type="entry name" value="tRNA_Ile_lys_synt_subst-bd"/>
</dbReference>
<dbReference type="PANTHER" id="PTHR43033:SF1">
    <property type="entry name" value="TRNA(ILE)-LYSIDINE SYNTHASE-RELATED"/>
    <property type="match status" value="1"/>
</dbReference>
<dbReference type="InterPro" id="IPR012795">
    <property type="entry name" value="tRNA_Ile_lys_synt_N"/>
</dbReference>
<dbReference type="EMBL" id="CAKJTG010000028">
    <property type="protein sequence ID" value="CAG9610095.1"/>
    <property type="molecule type" value="Genomic_DNA"/>
</dbReference>
<evidence type="ECO:0000256" key="1">
    <source>
        <dbReference type="ARBA" id="ARBA00004496"/>
    </source>
</evidence>
<evidence type="ECO:0000256" key="5">
    <source>
        <dbReference type="ARBA" id="ARBA00022741"/>
    </source>
</evidence>
<comment type="subcellular location">
    <subcellularLocation>
        <location evidence="1 8">Cytoplasm</location>
    </subcellularLocation>
</comment>
<keyword evidence="2 8" id="KW-0963">Cytoplasm</keyword>